<reference evidence="2 3" key="3">
    <citation type="journal article" date="2019" name="Int. J. Syst. Evol. Microbiol.">
        <title>Anaerobacillus isosaccharinicus sp. nov., an alkaliphilic bacterium which degrades isosaccharinic acid.</title>
        <authorList>
            <person name="Bassil N.M."/>
            <person name="Lloyd J.R."/>
        </authorList>
    </citation>
    <scope>NUCLEOTIDE SEQUENCE [LARGE SCALE GENOMIC DNA]</scope>
    <source>
        <strain evidence="2 3">NB2006</strain>
    </source>
</reference>
<dbReference type="RefSeq" id="WP_071319604.1">
    <property type="nucleotide sequence ID" value="NZ_CP063356.2"/>
</dbReference>
<reference evidence="2 3" key="2">
    <citation type="journal article" date="2017" name="Genome Announc.">
        <title>Draft Genome Sequences of Four Alkaliphilic Bacteria Belonging to the Anaerobacillus Genus.</title>
        <authorList>
            <person name="Bassil N.M."/>
            <person name="Lloyd J.R."/>
        </authorList>
    </citation>
    <scope>NUCLEOTIDE SEQUENCE [LARGE SCALE GENOMIC DNA]</scope>
    <source>
        <strain evidence="2 3">NB2006</strain>
    </source>
</reference>
<proteinExistence type="predicted"/>
<name>A0A1S2KTN5_9BACI</name>
<evidence type="ECO:0000313" key="3">
    <source>
        <dbReference type="Proteomes" id="UP000180175"/>
    </source>
</evidence>
<dbReference type="Pfam" id="PF07285">
    <property type="entry name" value="DUF1444"/>
    <property type="match status" value="1"/>
</dbReference>
<dbReference type="NCBIfam" id="NF010189">
    <property type="entry name" value="PRK13668.1"/>
    <property type="match status" value="1"/>
</dbReference>
<accession>A0A1S2KTN5</accession>
<reference evidence="1 3" key="1">
    <citation type="submission" date="2016-10" db="EMBL/GenBank/DDBJ databases">
        <title>Draft genome sequences of four alkaliphilic bacteria belonging to the Anaerobacillus genus.</title>
        <authorList>
            <person name="Bassil N.M."/>
            <person name="Lloyd J.R."/>
        </authorList>
    </citation>
    <scope>NUCLEOTIDE SEQUENCE [LARGE SCALE GENOMIC DNA]</scope>
    <source>
        <strain evidence="1 3">NB2006</strain>
    </source>
</reference>
<dbReference type="EMBL" id="CP063356">
    <property type="protein sequence ID" value="QOY33840.1"/>
    <property type="molecule type" value="Genomic_DNA"/>
</dbReference>
<dbReference type="Proteomes" id="UP000180175">
    <property type="component" value="Chromosome"/>
</dbReference>
<dbReference type="AlphaFoldDB" id="A0A1S2KTN5"/>
<dbReference type="PIRSF" id="PIRSF012562">
    <property type="entry name" value="UCP012562"/>
    <property type="match status" value="1"/>
</dbReference>
<organism evidence="1 3">
    <name type="scientific">Anaerobacillus isosaccharinicus</name>
    <dbReference type="NCBI Taxonomy" id="1532552"/>
    <lineage>
        <taxon>Bacteria</taxon>
        <taxon>Bacillati</taxon>
        <taxon>Bacillota</taxon>
        <taxon>Bacilli</taxon>
        <taxon>Bacillales</taxon>
        <taxon>Bacillaceae</taxon>
        <taxon>Anaerobacillus</taxon>
    </lineage>
</organism>
<dbReference type="KEGG" id="aia:AWH56_013880"/>
<evidence type="ECO:0000313" key="2">
    <source>
        <dbReference type="EMBL" id="QOY33840.1"/>
    </source>
</evidence>
<sequence>MKPLEIKKELEKRLEHSNRRISYNRDEQQLRIEDINVKKGVTLSISKLAAKWTEKKEAALDEAVHYVESALEAMATPVTLKGNEKSIFPVIRSTSFPTHSGEDKELLYEEHTAETRIYYAIDRGVTFTLLTREMLEAAELDLAKVKEIALFNVRSLKTEAKVDVVAGNTFYFINQNDGYDASKILNDQLLKQYANIAEGELAVAVPHQDVLIIADIKNETGYDVLGQMVFSFFSSGRTPITALPFIYENGKFEPVFILAQRKPKE</sequence>
<dbReference type="EMBL" id="LQXD01000211">
    <property type="protein sequence ID" value="OIJ03539.1"/>
    <property type="molecule type" value="Genomic_DNA"/>
</dbReference>
<gene>
    <name evidence="2" type="ORF">AWH56_013880</name>
    <name evidence="1" type="ORF">AWH56_24875</name>
</gene>
<keyword evidence="3" id="KW-1185">Reference proteome</keyword>
<evidence type="ECO:0000313" key="1">
    <source>
        <dbReference type="EMBL" id="OIJ03539.1"/>
    </source>
</evidence>
<reference evidence="2" key="4">
    <citation type="submission" date="2020-10" db="EMBL/GenBank/DDBJ databases">
        <authorList>
            <person name="Bassil N.M."/>
            <person name="Lloyd J.R."/>
        </authorList>
    </citation>
    <scope>NUCLEOTIDE SEQUENCE</scope>
    <source>
        <strain evidence="2">NB2006</strain>
    </source>
</reference>
<dbReference type="OrthoDB" id="154553at2"/>
<protein>
    <submittedName>
        <fullName evidence="1">DUF1444 domain-containing protein</fullName>
    </submittedName>
</protein>
<dbReference type="InterPro" id="IPR010838">
    <property type="entry name" value="DUF1444"/>
</dbReference>